<evidence type="ECO:0000313" key="1">
    <source>
        <dbReference type="EMBL" id="GIX78047.1"/>
    </source>
</evidence>
<name>A0AAV4MZU4_CAEEX</name>
<sequence>MRPFSLGHSKLFNRNKRLLKITTKIPDISSPRRIEQKRNCSRHFINSPERSSKTFVRKINCSVRQKNSRENLVSGATELHRKMFSFCFINTAVLYFFPPFSVLEPNCKTKQVTQFWKKGKK</sequence>
<dbReference type="EMBL" id="BPLR01002813">
    <property type="protein sequence ID" value="GIX78047.1"/>
    <property type="molecule type" value="Genomic_DNA"/>
</dbReference>
<evidence type="ECO:0000313" key="2">
    <source>
        <dbReference type="Proteomes" id="UP001054945"/>
    </source>
</evidence>
<keyword evidence="2" id="KW-1185">Reference proteome</keyword>
<dbReference type="Proteomes" id="UP001054945">
    <property type="component" value="Unassembled WGS sequence"/>
</dbReference>
<dbReference type="AlphaFoldDB" id="A0AAV4MZU4"/>
<reference evidence="1 2" key="1">
    <citation type="submission" date="2021-06" db="EMBL/GenBank/DDBJ databases">
        <title>Caerostris extrusa draft genome.</title>
        <authorList>
            <person name="Kono N."/>
            <person name="Arakawa K."/>
        </authorList>
    </citation>
    <scope>NUCLEOTIDE SEQUENCE [LARGE SCALE GENOMIC DNA]</scope>
</reference>
<protein>
    <submittedName>
        <fullName evidence="1">Uncharacterized protein</fullName>
    </submittedName>
</protein>
<comment type="caution">
    <text evidence="1">The sequence shown here is derived from an EMBL/GenBank/DDBJ whole genome shotgun (WGS) entry which is preliminary data.</text>
</comment>
<gene>
    <name evidence="1" type="ORF">CEXT_517211</name>
</gene>
<accession>A0AAV4MZU4</accession>
<organism evidence="1 2">
    <name type="scientific">Caerostris extrusa</name>
    <name type="common">Bark spider</name>
    <name type="synonym">Caerostris bankana</name>
    <dbReference type="NCBI Taxonomy" id="172846"/>
    <lineage>
        <taxon>Eukaryota</taxon>
        <taxon>Metazoa</taxon>
        <taxon>Ecdysozoa</taxon>
        <taxon>Arthropoda</taxon>
        <taxon>Chelicerata</taxon>
        <taxon>Arachnida</taxon>
        <taxon>Araneae</taxon>
        <taxon>Araneomorphae</taxon>
        <taxon>Entelegynae</taxon>
        <taxon>Araneoidea</taxon>
        <taxon>Araneidae</taxon>
        <taxon>Caerostris</taxon>
    </lineage>
</organism>
<proteinExistence type="predicted"/>